<organism evidence="4 5">
    <name type="scientific">Gordonia otitidis (strain DSM 44809 / CCUG 52243 / JCM 12355 / NBRC 100426 / IFM 10032)</name>
    <dbReference type="NCBI Taxonomy" id="1108044"/>
    <lineage>
        <taxon>Bacteria</taxon>
        <taxon>Bacillati</taxon>
        <taxon>Actinomycetota</taxon>
        <taxon>Actinomycetes</taxon>
        <taxon>Mycobacteriales</taxon>
        <taxon>Gordoniaceae</taxon>
        <taxon>Gordonia</taxon>
    </lineage>
</organism>
<dbReference type="PROSITE" id="PS50977">
    <property type="entry name" value="HTH_TETR_2"/>
    <property type="match status" value="1"/>
</dbReference>
<dbReference type="InterPro" id="IPR050624">
    <property type="entry name" value="HTH-type_Tx_Regulator"/>
</dbReference>
<comment type="caution">
    <text evidence="4">The sequence shown here is derived from an EMBL/GenBank/DDBJ whole genome shotgun (WGS) entry which is preliminary data.</text>
</comment>
<evidence type="ECO:0000313" key="5">
    <source>
        <dbReference type="Proteomes" id="UP000005038"/>
    </source>
</evidence>
<proteinExistence type="predicted"/>
<dbReference type="PANTHER" id="PTHR43479:SF11">
    <property type="entry name" value="ACREF_ENVCD OPERON REPRESSOR-RELATED"/>
    <property type="match status" value="1"/>
</dbReference>
<reference evidence="4" key="1">
    <citation type="submission" date="2012-02" db="EMBL/GenBank/DDBJ databases">
        <title>Whole genome shotgun sequence of Gordonia otitidis NBRC 100426.</title>
        <authorList>
            <person name="Yoshida I."/>
            <person name="Hosoyama A."/>
            <person name="Tsuchikane K."/>
            <person name="Katsumata H."/>
            <person name="Yamazaki S."/>
            <person name="Fujita N."/>
        </authorList>
    </citation>
    <scope>NUCLEOTIDE SEQUENCE [LARGE SCALE GENOMIC DNA]</scope>
    <source>
        <strain evidence="4">NBRC 100426</strain>
    </source>
</reference>
<keyword evidence="1 2" id="KW-0238">DNA-binding</keyword>
<keyword evidence="5" id="KW-1185">Reference proteome</keyword>
<protein>
    <submittedName>
        <fullName evidence="4">TetR family transcriptional regulator</fullName>
    </submittedName>
</protein>
<dbReference type="GO" id="GO:0003677">
    <property type="term" value="F:DNA binding"/>
    <property type="evidence" value="ECO:0007669"/>
    <property type="project" value="UniProtKB-UniRule"/>
</dbReference>
<dbReference type="OrthoDB" id="3783612at2"/>
<evidence type="ECO:0000313" key="4">
    <source>
        <dbReference type="EMBL" id="GAB36825.1"/>
    </source>
</evidence>
<dbReference type="Gene3D" id="1.10.357.10">
    <property type="entry name" value="Tetracycline Repressor, domain 2"/>
    <property type="match status" value="1"/>
</dbReference>
<gene>
    <name evidence="4" type="ORF">GOOTI_240_00050</name>
</gene>
<name>H5TTL7_GORO1</name>
<evidence type="ECO:0000256" key="2">
    <source>
        <dbReference type="PROSITE-ProRule" id="PRU00335"/>
    </source>
</evidence>
<dbReference type="AlphaFoldDB" id="H5TTL7"/>
<accession>H5TTL7</accession>
<dbReference type="SUPFAM" id="SSF46689">
    <property type="entry name" value="Homeodomain-like"/>
    <property type="match status" value="1"/>
</dbReference>
<dbReference type="Proteomes" id="UP000005038">
    <property type="component" value="Unassembled WGS sequence"/>
</dbReference>
<dbReference type="InterPro" id="IPR009057">
    <property type="entry name" value="Homeodomain-like_sf"/>
</dbReference>
<dbReference type="RefSeq" id="WP_007240985.1">
    <property type="nucleotide sequence ID" value="NZ_BAFB01000240.1"/>
</dbReference>
<sequence length="213" mass="22534">MDDVSDVSEGLRTYSGVKGDERVARRRIALMDAALQLLGGQPPQSVTVRGVCGATSLNPRYFYESFDSIDALVAATYDRVIDEISRDALSAFSTGSGVADKVRAAVAAIIAIIDSDRRKGRLLFSPMLTSPVLADKRRDSTAVFASITLEATSAALETPPGPWVMGAAQFQVGGLARLLSAWLDDDVPMGPDEVVDLGVALMMSLVPAVTRSG</sequence>
<evidence type="ECO:0000259" key="3">
    <source>
        <dbReference type="PROSITE" id="PS50977"/>
    </source>
</evidence>
<dbReference type="EMBL" id="BAFB01000240">
    <property type="protein sequence ID" value="GAB36825.1"/>
    <property type="molecule type" value="Genomic_DNA"/>
</dbReference>
<evidence type="ECO:0000256" key="1">
    <source>
        <dbReference type="ARBA" id="ARBA00023125"/>
    </source>
</evidence>
<feature type="domain" description="HTH tetR-type" evidence="3">
    <location>
        <begin position="24"/>
        <end position="84"/>
    </location>
</feature>
<feature type="DNA-binding region" description="H-T-H motif" evidence="2">
    <location>
        <begin position="47"/>
        <end position="66"/>
    </location>
</feature>
<dbReference type="InterPro" id="IPR001647">
    <property type="entry name" value="HTH_TetR"/>
</dbReference>
<dbReference type="PANTHER" id="PTHR43479">
    <property type="entry name" value="ACREF/ENVCD OPERON REPRESSOR-RELATED"/>
    <property type="match status" value="1"/>
</dbReference>
<dbReference type="STRING" id="1108044.GOOTI_240_00050"/>